<dbReference type="CDD" id="cd11685">
    <property type="entry name" value="UEV_TSG101-like"/>
    <property type="match status" value="1"/>
</dbReference>
<comment type="similarity">
    <text evidence="2">Belongs to the ubiquitin-conjugating enzyme family. UEV subfamily.</text>
</comment>
<gene>
    <name evidence="11" type="primary">Tsg101</name>
    <name evidence="11" type="ORF">PANBIA_R07230</name>
</gene>
<accession>A0A7K6M5X7</accession>
<dbReference type="AlphaFoldDB" id="A0A7K6M5X7"/>
<dbReference type="PROSITE" id="PS51312">
    <property type="entry name" value="SB"/>
    <property type="match status" value="1"/>
</dbReference>
<dbReference type="SUPFAM" id="SSF140111">
    <property type="entry name" value="Endosomal sorting complex assembly domain"/>
    <property type="match status" value="1"/>
</dbReference>
<sequence>VISFSFVFQYKYRDLTIQETTSVITQYKDLKPVMDSYVFNDGSSRELMSLTGTIPVPYRGNTYNIPICLWLLDTYPFNPPICFVKPTSSMTIKTGKHVDANGKIYLPYLHEWKYPQSDLLELIQVMIVVFGEEPPVFSRPTASSSYPPYQATGPPTTSYVPGIPGGISPYPPSSTPNPRATGPLAVAAGLPVQPSIDVLLVPPPRAGPSRDGTISEDTIRASLISAVSDKLRWRMKEEMDRAQAELNALKRTEEDLKKGHQKLEEMVTRLDQEVAEVDKNIELLKKKDEELSSALEKMESQSENNDIDEVIIPTAPLYKQILNLYAEENAIEDTIFYLGEALRRGVIDLDVFLKHVRLLSRKQFQLRALMQKARKTAGLSDLY</sequence>
<dbReference type="GO" id="GO:0043130">
    <property type="term" value="F:ubiquitin binding"/>
    <property type="evidence" value="ECO:0007669"/>
    <property type="project" value="TreeGrafter"/>
</dbReference>
<dbReference type="PANTHER" id="PTHR23306:SF17">
    <property type="entry name" value="TUMOR SUSCEPTIBILITY GENE 101 PROTEIN"/>
    <property type="match status" value="1"/>
</dbReference>
<dbReference type="InterPro" id="IPR016135">
    <property type="entry name" value="UBQ-conjugating_enzyme/RWD"/>
</dbReference>
<reference evidence="11 12" key="1">
    <citation type="submission" date="2019-09" db="EMBL/GenBank/DDBJ databases">
        <title>Bird 10,000 Genomes (B10K) Project - Family phase.</title>
        <authorList>
            <person name="Zhang G."/>
        </authorList>
    </citation>
    <scope>NUCLEOTIDE SEQUENCE [LARGE SCALE GENOMIC DNA]</scope>
    <source>
        <strain evidence="11">B10K-DU-030-18</strain>
    </source>
</reference>
<comment type="caution">
    <text evidence="11">The sequence shown here is derived from an EMBL/GenBank/DDBJ whole genome shotgun (WGS) entry which is preliminary data.</text>
</comment>
<feature type="coiled-coil region" evidence="8">
    <location>
        <begin position="232"/>
        <end position="304"/>
    </location>
</feature>
<dbReference type="Pfam" id="PF05743">
    <property type="entry name" value="UEV"/>
    <property type="match status" value="1"/>
</dbReference>
<comment type="subcellular location">
    <subcellularLocation>
        <location evidence="1">Endosome</location>
    </subcellularLocation>
</comment>
<dbReference type="FunFam" id="3.10.110.10:FF:000040">
    <property type="entry name" value="tumor susceptibility gene 101 protein"/>
    <property type="match status" value="1"/>
</dbReference>
<evidence type="ECO:0000313" key="11">
    <source>
        <dbReference type="EMBL" id="NWW32540.1"/>
    </source>
</evidence>
<dbReference type="SUPFAM" id="SSF54495">
    <property type="entry name" value="UBC-like"/>
    <property type="match status" value="1"/>
</dbReference>
<evidence type="ECO:0000256" key="8">
    <source>
        <dbReference type="SAM" id="Coils"/>
    </source>
</evidence>
<keyword evidence="4" id="KW-0967">Endosome</keyword>
<dbReference type="GO" id="GO:0006355">
    <property type="term" value="P:regulation of DNA-templated transcription"/>
    <property type="evidence" value="ECO:0007669"/>
    <property type="project" value="UniProtKB-ARBA"/>
</dbReference>
<evidence type="ECO:0000259" key="9">
    <source>
        <dbReference type="PROSITE" id="PS51312"/>
    </source>
</evidence>
<dbReference type="Pfam" id="PF09454">
    <property type="entry name" value="Vps23_core"/>
    <property type="match status" value="1"/>
</dbReference>
<dbReference type="InterPro" id="IPR052070">
    <property type="entry name" value="ESCRT-I_UEV_domain"/>
</dbReference>
<keyword evidence="12" id="KW-1185">Reference proteome</keyword>
<evidence type="ECO:0000259" key="10">
    <source>
        <dbReference type="PROSITE" id="PS51322"/>
    </source>
</evidence>
<feature type="domain" description="UEV" evidence="10">
    <location>
        <begin position="1"/>
        <end position="140"/>
    </location>
</feature>
<keyword evidence="6 8" id="KW-0175">Coiled coil</keyword>
<keyword evidence="3 7" id="KW-0813">Transport</keyword>
<dbReference type="Proteomes" id="UP000545574">
    <property type="component" value="Unassembled WGS sequence"/>
</dbReference>
<dbReference type="GO" id="GO:0000813">
    <property type="term" value="C:ESCRT I complex"/>
    <property type="evidence" value="ECO:0007669"/>
    <property type="project" value="TreeGrafter"/>
</dbReference>
<evidence type="ECO:0000256" key="2">
    <source>
        <dbReference type="ARBA" id="ARBA00009594"/>
    </source>
</evidence>
<dbReference type="PANTHER" id="PTHR23306">
    <property type="entry name" value="TUMOR SUSCEPTIBILITY GENE 101 PROTEIN-RELATED"/>
    <property type="match status" value="1"/>
</dbReference>
<evidence type="ECO:0000256" key="3">
    <source>
        <dbReference type="ARBA" id="ARBA00022448"/>
    </source>
</evidence>
<dbReference type="GO" id="GO:0008333">
    <property type="term" value="P:endosome to lysosome transport"/>
    <property type="evidence" value="ECO:0007669"/>
    <property type="project" value="TreeGrafter"/>
</dbReference>
<evidence type="ECO:0000256" key="1">
    <source>
        <dbReference type="ARBA" id="ARBA00004177"/>
    </source>
</evidence>
<evidence type="ECO:0000313" key="12">
    <source>
        <dbReference type="Proteomes" id="UP000545574"/>
    </source>
</evidence>
<dbReference type="Gene3D" id="3.10.110.10">
    <property type="entry name" value="Ubiquitin Conjugating Enzyme"/>
    <property type="match status" value="1"/>
</dbReference>
<dbReference type="GO" id="GO:0005634">
    <property type="term" value="C:nucleus"/>
    <property type="evidence" value="ECO:0007669"/>
    <property type="project" value="UniProtKB-ARBA"/>
</dbReference>
<organism evidence="11 12">
    <name type="scientific">Panurus biarmicus</name>
    <name type="common">Bearded tit</name>
    <dbReference type="NCBI Taxonomy" id="181101"/>
    <lineage>
        <taxon>Eukaryota</taxon>
        <taxon>Metazoa</taxon>
        <taxon>Chordata</taxon>
        <taxon>Craniata</taxon>
        <taxon>Vertebrata</taxon>
        <taxon>Euteleostomi</taxon>
        <taxon>Archelosauria</taxon>
        <taxon>Archosauria</taxon>
        <taxon>Dinosauria</taxon>
        <taxon>Saurischia</taxon>
        <taxon>Theropoda</taxon>
        <taxon>Coelurosauria</taxon>
        <taxon>Aves</taxon>
        <taxon>Neognathae</taxon>
        <taxon>Neoaves</taxon>
        <taxon>Telluraves</taxon>
        <taxon>Australaves</taxon>
        <taxon>Passeriformes</taxon>
        <taxon>Sylvioidea</taxon>
        <taxon>Sylviidae</taxon>
        <taxon>Sylviidae incertae sedis</taxon>
        <taxon>Panurus</taxon>
    </lineage>
</organism>
<dbReference type="Gene3D" id="6.10.250.370">
    <property type="match status" value="1"/>
</dbReference>
<keyword evidence="5 7" id="KW-0653">Protein transport</keyword>
<evidence type="ECO:0000256" key="6">
    <source>
        <dbReference type="ARBA" id="ARBA00023054"/>
    </source>
</evidence>
<protein>
    <submittedName>
        <fullName evidence="11">TS101 protein</fullName>
    </submittedName>
</protein>
<dbReference type="SMART" id="SM00212">
    <property type="entry name" value="UBCc"/>
    <property type="match status" value="1"/>
</dbReference>
<dbReference type="InterPro" id="IPR037202">
    <property type="entry name" value="ESCRT_assembly_dom"/>
</dbReference>
<name>A0A7K6M5X7_PANBI</name>
<dbReference type="InterPro" id="IPR008883">
    <property type="entry name" value="UEV_N"/>
</dbReference>
<evidence type="ECO:0000256" key="4">
    <source>
        <dbReference type="ARBA" id="ARBA00022753"/>
    </source>
</evidence>
<dbReference type="PROSITE" id="PS51322">
    <property type="entry name" value="UEV"/>
    <property type="match status" value="1"/>
</dbReference>
<dbReference type="GO" id="GO:0015031">
    <property type="term" value="P:protein transport"/>
    <property type="evidence" value="ECO:0007669"/>
    <property type="project" value="UniProtKB-UniRule"/>
</dbReference>
<evidence type="ECO:0000256" key="7">
    <source>
        <dbReference type="PROSITE-ProRule" id="PRU00644"/>
    </source>
</evidence>
<dbReference type="Gene3D" id="6.10.140.820">
    <property type="match status" value="1"/>
</dbReference>
<evidence type="ECO:0000256" key="5">
    <source>
        <dbReference type="ARBA" id="ARBA00022927"/>
    </source>
</evidence>
<feature type="non-terminal residue" evidence="11">
    <location>
        <position position="383"/>
    </location>
</feature>
<proteinExistence type="inferred from homology"/>
<feature type="non-terminal residue" evidence="11">
    <location>
        <position position="1"/>
    </location>
</feature>
<feature type="domain" description="SB" evidence="9">
    <location>
        <begin position="315"/>
        <end position="383"/>
    </location>
</feature>
<dbReference type="EMBL" id="VZRT01000262">
    <property type="protein sequence ID" value="NWW32540.1"/>
    <property type="molecule type" value="Genomic_DNA"/>
</dbReference>
<dbReference type="InterPro" id="IPR017916">
    <property type="entry name" value="SB_dom"/>
</dbReference>